<feature type="region of interest" description="Disordered" evidence="1">
    <location>
        <begin position="730"/>
        <end position="829"/>
    </location>
</feature>
<evidence type="ECO:0000256" key="2">
    <source>
        <dbReference type="SAM" id="SignalP"/>
    </source>
</evidence>
<feature type="compositionally biased region" description="Polar residues" evidence="1">
    <location>
        <begin position="1426"/>
        <end position="1440"/>
    </location>
</feature>
<sequence>MLHLLIIIIGSSSASSSPTPIRLLMIFNAPWHPQCASDALLERRRDWTLLDLLGPHDCVFPGCRGEQAGACPHQNPPLPQDVSAETLLADLDVFYELLISEFRKRVLSVPDTVITSNSSVFSPSEESLRSLRADWHSDERLTGRWRSLRKRLSALFSLRGPANYGELLNRLESLQTLWGTSPAESADTSEDRLSGEQEQLFPTLSTSSSPVEPHIQPVTHSSPTSGDLTQLRPMNRLATVSSWVCELERQMNTEILPELQRGLVRGLDERIRPNPFFLSKVEACAEKMREVAVDRVIMAKSGLNLPASSYESIRKALQLGWLVVREYIMANCVEVPVIWSGLCGRHLHLLETYLSQTHSLDFDNKAIEKKKSELCQEYVTQNLATLAASGTEVSTWNECGRLYSTHGPLQSILLSRHLRNQRAPVAFTVFSLPDVSSVGYPRLPSEANETSEVFRLPGLKYGLIYLRSWMSMPELWSDSRDPVTPTVIETVDLCHYTKSVEEGDGEEVIGFQPTVEVLTPRTDPLTTFSYSEGSSSVSLRTLDKPNSTQVITVADGEDVIDSGFLMDTEGMSSIDRGGREGRTHSFLTENSFSEVPDDLSLDENWEFRNYEQSTEIFQLSGQPIKIPHIPFRGLIRSPESHQSFSLCSSSLMESHHPQTMILQPSVSMQEDTTHSEPDLNTASLKSWPILAASRRFMTLGRCPKSLPELAVGCETRPIIDAVLRPLKLSATSENSSTHDTTIPADRPARSVASQDLTESTDEIEDQEREEDGGDGREDQTDETARREGRESSAGIANILALSKDDDKMEEEKEEEEEEEEEQTGLEDDVRTLMKLLRSMSPDEVVRELTGTSPWMPLNPKDSELQHNNIQPEHSRISHPITNTELTSRVSDDQAEVVSQARNELKTGVPTAMLRTPKTPEGGKVQDRDGELKKSGPAANGVETSSPHLEEPCKQPVSGTVFESEQRPQMTEPATMYEMVGDLENLRVSTKSDSSCSPGIEIPSRIPDPSKLAKKKDTEGACWHPQHISKVDDEGKNCHLKADASDAAMEMLELSKLCSPPEELSDVSASIAAVRGDHLLPGDTQKIPAKEPVRTLKSSPVGEAERVRDLGSDSETEMPELSMFWSSPQEDAAEGPISGEEGESSGRAKEEVMGDAPEDRMEEAIGKGDVRSTIALQDEPRTELGEEERHDSRVSGKIPIERPAAEISNDAQETERNITSDESPTRDATTGPPIGWCTIMPRARLYKTTFSATPDRHDGTSQLYTVVDFPPHHEQPPLEAYAPLVCSAPDQSGSCHLSTEAGDPSDWTNREAAGVVEPAHEALPATAAVAGSAGNGVEYAHLPPAYKTDRTGDASFPMNGETVEDNEGVSVKRTEQSMDSRPVGLAGPLGGNLEGATAGPIKFPSQTVNSEGGELEQLFFQRASVGEVQSSDNESQRTTPVTEKFVGYQPPSCDAETEGPHDEPPMVVIEKALLPAIFQQDDWIREFYPPSDHPEPERKAVNELQRETVAK</sequence>
<feature type="signal peptide" evidence="2">
    <location>
        <begin position="1"/>
        <end position="16"/>
    </location>
</feature>
<feature type="compositionally biased region" description="Acidic residues" evidence="1">
    <location>
        <begin position="758"/>
        <end position="772"/>
    </location>
</feature>
<feature type="chain" id="PRO_5043141548" evidence="2">
    <location>
        <begin position="17"/>
        <end position="1510"/>
    </location>
</feature>
<reference evidence="5" key="1">
    <citation type="submission" date="2016-06" db="UniProtKB">
        <authorList>
            <consortium name="WormBaseParasite"/>
        </authorList>
    </citation>
    <scope>IDENTIFICATION</scope>
</reference>
<feature type="compositionally biased region" description="Polar residues" evidence="1">
    <location>
        <begin position="218"/>
        <end position="228"/>
    </location>
</feature>
<feature type="region of interest" description="Disordered" evidence="1">
    <location>
        <begin position="870"/>
        <end position="972"/>
    </location>
</feature>
<accession>A0A183TJI4</accession>
<feature type="region of interest" description="Disordered" evidence="1">
    <location>
        <begin position="203"/>
        <end position="229"/>
    </location>
</feature>
<evidence type="ECO:0000313" key="4">
    <source>
        <dbReference type="Proteomes" id="UP000275846"/>
    </source>
</evidence>
<evidence type="ECO:0000313" key="5">
    <source>
        <dbReference type="WBParaSite" id="SSLN_0001726701-mRNA-1"/>
    </source>
</evidence>
<name>A0A183TJI4_SCHSO</name>
<dbReference type="Proteomes" id="UP000275846">
    <property type="component" value="Unassembled WGS sequence"/>
</dbReference>
<feature type="compositionally biased region" description="Basic and acidic residues" evidence="1">
    <location>
        <begin position="1212"/>
        <end position="1224"/>
    </location>
</feature>
<evidence type="ECO:0000313" key="3">
    <source>
        <dbReference type="EMBL" id="VDM03018.1"/>
    </source>
</evidence>
<feature type="compositionally biased region" description="Basic and acidic residues" evidence="1">
    <location>
        <begin position="773"/>
        <end position="790"/>
    </location>
</feature>
<evidence type="ECO:0000256" key="1">
    <source>
        <dbReference type="SAM" id="MobiDB-lite"/>
    </source>
</evidence>
<feature type="compositionally biased region" description="Polar residues" evidence="1">
    <location>
        <begin position="956"/>
        <end position="968"/>
    </location>
</feature>
<feature type="region of interest" description="Disordered" evidence="1">
    <location>
        <begin position="1079"/>
        <end position="1235"/>
    </location>
</feature>
<dbReference type="OrthoDB" id="6285922at2759"/>
<feature type="compositionally biased region" description="Polar residues" evidence="1">
    <location>
        <begin position="879"/>
        <end position="888"/>
    </location>
</feature>
<feature type="compositionally biased region" description="Acidic residues" evidence="1">
    <location>
        <begin position="811"/>
        <end position="826"/>
    </location>
</feature>
<feature type="region of interest" description="Disordered" evidence="1">
    <location>
        <begin position="1485"/>
        <end position="1510"/>
    </location>
</feature>
<feature type="compositionally biased region" description="Basic and acidic residues" evidence="1">
    <location>
        <begin position="1177"/>
        <end position="1203"/>
    </location>
</feature>
<feature type="compositionally biased region" description="Basic and acidic residues" evidence="1">
    <location>
        <begin position="923"/>
        <end position="933"/>
    </location>
</feature>
<feature type="compositionally biased region" description="Basic and acidic residues" evidence="1">
    <location>
        <begin position="1491"/>
        <end position="1510"/>
    </location>
</feature>
<dbReference type="EMBL" id="UYSU01041333">
    <property type="protein sequence ID" value="VDM03018.1"/>
    <property type="molecule type" value="Genomic_DNA"/>
</dbReference>
<feature type="region of interest" description="Disordered" evidence="1">
    <location>
        <begin position="988"/>
        <end position="1018"/>
    </location>
</feature>
<feature type="region of interest" description="Disordered" evidence="1">
    <location>
        <begin position="1347"/>
        <end position="1366"/>
    </location>
</feature>
<keyword evidence="2" id="KW-0732">Signal</keyword>
<protein>
    <submittedName>
        <fullName evidence="5">Espin like b</fullName>
    </submittedName>
</protein>
<keyword evidence="4" id="KW-1185">Reference proteome</keyword>
<feature type="compositionally biased region" description="Polar residues" evidence="1">
    <location>
        <begin position="730"/>
        <end position="740"/>
    </location>
</feature>
<proteinExistence type="predicted"/>
<organism evidence="5">
    <name type="scientific">Schistocephalus solidus</name>
    <name type="common">Tapeworm</name>
    <dbReference type="NCBI Taxonomy" id="70667"/>
    <lineage>
        <taxon>Eukaryota</taxon>
        <taxon>Metazoa</taxon>
        <taxon>Spiralia</taxon>
        <taxon>Lophotrochozoa</taxon>
        <taxon>Platyhelminthes</taxon>
        <taxon>Cestoda</taxon>
        <taxon>Eucestoda</taxon>
        <taxon>Diphyllobothriidea</taxon>
        <taxon>Diphyllobothriidae</taxon>
        <taxon>Schistocephalus</taxon>
    </lineage>
</organism>
<feature type="region of interest" description="Disordered" evidence="1">
    <location>
        <begin position="1425"/>
        <end position="1465"/>
    </location>
</feature>
<feature type="compositionally biased region" description="Basic and acidic residues" evidence="1">
    <location>
        <begin position="1143"/>
        <end position="1169"/>
    </location>
</feature>
<reference evidence="3 4" key="2">
    <citation type="submission" date="2018-11" db="EMBL/GenBank/DDBJ databases">
        <authorList>
            <consortium name="Pathogen Informatics"/>
        </authorList>
    </citation>
    <scope>NUCLEOTIDE SEQUENCE [LARGE SCALE GENOMIC DNA]</scope>
    <source>
        <strain evidence="3 4">NST_G2</strain>
    </source>
</reference>
<dbReference type="WBParaSite" id="SSLN_0001726701-mRNA-1">
    <property type="protein sequence ID" value="SSLN_0001726701-mRNA-1"/>
    <property type="gene ID" value="SSLN_0001726701"/>
</dbReference>
<gene>
    <name evidence="3" type="ORF">SSLN_LOCUS16632</name>
</gene>